<dbReference type="Proteomes" id="UP000433532">
    <property type="component" value="Unassembled WGS sequence"/>
</dbReference>
<protein>
    <submittedName>
        <fullName evidence="1">Uncharacterized protein</fullName>
    </submittedName>
</protein>
<organism evidence="1 5">
    <name type="scientific">Pseudomonas aeruginosa</name>
    <dbReference type="NCBI Taxonomy" id="287"/>
    <lineage>
        <taxon>Bacteria</taxon>
        <taxon>Pseudomonadati</taxon>
        <taxon>Pseudomonadota</taxon>
        <taxon>Gammaproteobacteria</taxon>
        <taxon>Pseudomonadales</taxon>
        <taxon>Pseudomonadaceae</taxon>
        <taxon>Pseudomonas</taxon>
    </lineage>
</organism>
<accession>A0A2K4XIC8</accession>
<reference evidence="3" key="4">
    <citation type="submission" date="2023-10" db="EMBL/GenBank/DDBJ databases">
        <title>Pathogen: clinical or host-associated sample.</title>
        <authorList>
            <person name="Hergert J."/>
            <person name="Casey R."/>
            <person name="Wagner J."/>
            <person name="Young E.L."/>
            <person name="Oakeson K.F."/>
        </authorList>
    </citation>
    <scope>NUCLEOTIDE SEQUENCE</scope>
    <source>
        <strain evidence="3">2021CK-01020</strain>
        <plasmid evidence="3">unnamed1</plasmid>
    </source>
</reference>
<evidence type="ECO:0000313" key="2">
    <source>
        <dbReference type="EMBL" id="RTS38364.1"/>
    </source>
</evidence>
<sequence>MSQPTPTIFPCDIETNLQDLGVQPGWFVRYGCCSIWFEVLQVFQNSVVCVARDPAKGTELALVGEFYSAINEFCDGNPGHYRHWIDKDRRKSFRDKFFPESDKIVTQY</sequence>
<evidence type="ECO:0000313" key="3">
    <source>
        <dbReference type="EMBL" id="WOS74490.1"/>
    </source>
</evidence>
<keyword evidence="3" id="KW-0614">Plasmid</keyword>
<evidence type="ECO:0000313" key="6">
    <source>
        <dbReference type="Proteomes" id="UP001297540"/>
    </source>
</evidence>
<reference evidence="3" key="3">
    <citation type="submission" date="2023-06" db="EMBL/GenBank/DDBJ databases">
        <authorList>
            <consortium name="Clinical and Environmental Microbiology Branch: Whole genome sequencing antimicrobial resistance pathogens in the healthcare setting"/>
        </authorList>
    </citation>
    <scope>NUCLEOTIDE SEQUENCE</scope>
    <source>
        <strain evidence="3">2021CK-01020</strain>
        <plasmid evidence="3">unnamed1</plasmid>
    </source>
</reference>
<dbReference type="EMBL" id="RXTL01000067">
    <property type="protein sequence ID" value="RTS38364.1"/>
    <property type="molecule type" value="Genomic_DNA"/>
</dbReference>
<gene>
    <name evidence="2" type="ORF">DY940_33770</name>
    <name evidence="1" type="ORF">GNQ48_33245</name>
    <name evidence="3" type="ORF">L4V69_02620</name>
</gene>
<reference evidence="1 5" key="2">
    <citation type="submission" date="2019-11" db="EMBL/GenBank/DDBJ databases">
        <title>Genomes of ocular Pseudomonas aeruginosa isolates.</title>
        <authorList>
            <person name="Khan M."/>
            <person name="Rice S.A."/>
            <person name="Willcox M.D.P."/>
            <person name="Stapleton F."/>
        </authorList>
    </citation>
    <scope>NUCLEOTIDE SEQUENCE [LARGE SCALE GENOMIC DNA]</scope>
    <source>
        <strain evidence="1 5">PA221</strain>
    </source>
</reference>
<evidence type="ECO:0000313" key="1">
    <source>
        <dbReference type="EMBL" id="MUI39807.1"/>
    </source>
</evidence>
<dbReference type="GeneID" id="40042544"/>
<dbReference type="AlphaFoldDB" id="A0A2K4XIC8"/>
<dbReference type="EMBL" id="CP136985">
    <property type="protein sequence ID" value="WOS74490.1"/>
    <property type="molecule type" value="Genomic_DNA"/>
</dbReference>
<geneLocation type="plasmid" evidence="3 6">
    <name>unnamed1</name>
</geneLocation>
<dbReference type="Proteomes" id="UP000276985">
    <property type="component" value="Unassembled WGS sequence"/>
</dbReference>
<evidence type="ECO:0000313" key="4">
    <source>
        <dbReference type="Proteomes" id="UP000276985"/>
    </source>
</evidence>
<evidence type="ECO:0000313" key="5">
    <source>
        <dbReference type="Proteomes" id="UP000433532"/>
    </source>
</evidence>
<dbReference type="RefSeq" id="WP_019484810.1">
    <property type="nucleotide sequence ID" value="NZ_CBDDSI010000018.1"/>
</dbReference>
<dbReference type="Proteomes" id="UP001297540">
    <property type="component" value="Plasmid unnamed1"/>
</dbReference>
<proteinExistence type="predicted"/>
<name>A0A2K4XIC8_PSEAI</name>
<dbReference type="EMBL" id="WOAD01000112">
    <property type="protein sequence ID" value="MUI39807.1"/>
    <property type="molecule type" value="Genomic_DNA"/>
</dbReference>
<reference evidence="2 4" key="1">
    <citation type="submission" date="2018-12" db="EMBL/GenBank/DDBJ databases">
        <title>Pseudomonas aeruginosa Diversity Panel.</title>
        <authorList>
            <person name="Snesrud E."/>
            <person name="Mcgann P."/>
        </authorList>
    </citation>
    <scope>NUCLEOTIDE SEQUENCE [LARGE SCALE GENOMIC DNA]</scope>
    <source>
        <strain evidence="2 4">MRSN6241</strain>
    </source>
</reference>